<dbReference type="PANTHER" id="PTHR34265:SF1">
    <property type="entry name" value="TYPE III PANTOTHENATE KINASE"/>
    <property type="match status" value="1"/>
</dbReference>
<evidence type="ECO:0000256" key="8">
    <source>
        <dbReference type="ARBA" id="ARBA00022679"/>
    </source>
</evidence>
<evidence type="ECO:0000256" key="5">
    <source>
        <dbReference type="ARBA" id="ARBA00011738"/>
    </source>
</evidence>
<feature type="binding site" evidence="16">
    <location>
        <position position="125"/>
    </location>
    <ligand>
        <name>K(+)</name>
        <dbReference type="ChEBI" id="CHEBI:29103"/>
    </ligand>
</feature>
<evidence type="ECO:0000256" key="3">
    <source>
        <dbReference type="ARBA" id="ARBA00004496"/>
    </source>
</evidence>
<keyword evidence="9 16" id="KW-0547">Nucleotide-binding</keyword>
<dbReference type="PANTHER" id="PTHR34265">
    <property type="entry name" value="TYPE III PANTOTHENATE KINASE"/>
    <property type="match status" value="1"/>
</dbReference>
<comment type="subunit">
    <text evidence="5 16">Homodimer.</text>
</comment>
<sequence length="262" mass="29485">MRSEEKILTIDIGNSFTHCGLFQNKMLIVEMRWPTRQGLERRKEIFLYLQREAEGIILASVVPEKERELKDFIKRNFSGILLSLSDGLETGLEIEYAGESPLGEDRIASLSAVVFHYRKDGIVIDLGTATTISSVTRRGKFLGGVIAPGIASSLSFLRKARRLKAFSSRFLHPATPARKIPPPYLAKSTEAGLRNGIYLFIQSYLGGMVGRLKRELAPKRFTTFLTGGFSFLYGNVLKGIDIIDPFLTLRGLCEIYHLNRRR</sequence>
<comment type="caution">
    <text evidence="17">The sequence shown here is derived from an EMBL/GenBank/DDBJ whole genome shotgun (WGS) entry which is preliminary data.</text>
</comment>
<dbReference type="InterPro" id="IPR004619">
    <property type="entry name" value="Type_III_PanK"/>
</dbReference>
<accession>A0A7C3UP95</accession>
<feature type="binding site" evidence="16">
    <location>
        <position position="128"/>
    </location>
    <ligand>
        <name>ATP</name>
        <dbReference type="ChEBI" id="CHEBI:30616"/>
    </ligand>
</feature>
<keyword evidence="12 16" id="KW-0630">Potassium</keyword>
<keyword evidence="8 16" id="KW-0808">Transferase</keyword>
<protein>
    <recommendedName>
        <fullName evidence="15 16">Type III pantothenate kinase</fullName>
        <ecNumber evidence="6 16">2.7.1.33</ecNumber>
    </recommendedName>
    <alternativeName>
        <fullName evidence="16">PanK-III</fullName>
    </alternativeName>
    <alternativeName>
        <fullName evidence="16">Pantothenic acid kinase</fullName>
    </alternativeName>
</protein>
<dbReference type="GO" id="GO:0005737">
    <property type="term" value="C:cytoplasm"/>
    <property type="evidence" value="ECO:0007669"/>
    <property type="project" value="UniProtKB-SubCell"/>
</dbReference>
<dbReference type="SUPFAM" id="SSF53067">
    <property type="entry name" value="Actin-like ATPase domain"/>
    <property type="match status" value="2"/>
</dbReference>
<comment type="pathway">
    <text evidence="4 16">Cofactor biosynthesis; coenzyme A biosynthesis; CoA from (R)-pantothenate: step 1/5.</text>
</comment>
<dbReference type="Gene3D" id="3.30.420.40">
    <property type="match status" value="2"/>
</dbReference>
<dbReference type="InterPro" id="IPR043129">
    <property type="entry name" value="ATPase_NBD"/>
</dbReference>
<keyword evidence="10 16" id="KW-0418">Kinase</keyword>
<evidence type="ECO:0000256" key="11">
    <source>
        <dbReference type="ARBA" id="ARBA00022840"/>
    </source>
</evidence>
<evidence type="ECO:0000256" key="7">
    <source>
        <dbReference type="ARBA" id="ARBA00022490"/>
    </source>
</evidence>
<evidence type="ECO:0000256" key="16">
    <source>
        <dbReference type="HAMAP-Rule" id="MF_01274"/>
    </source>
</evidence>
<comment type="similarity">
    <text evidence="14 16">Belongs to the type III pantothenate kinase family.</text>
</comment>
<dbReference type="HAMAP" id="MF_01274">
    <property type="entry name" value="Pantothen_kinase_3"/>
    <property type="match status" value="1"/>
</dbReference>
<comment type="cofactor">
    <cofactor evidence="16">
        <name>NH4(+)</name>
        <dbReference type="ChEBI" id="CHEBI:28938"/>
    </cofactor>
    <cofactor evidence="16">
        <name>K(+)</name>
        <dbReference type="ChEBI" id="CHEBI:29103"/>
    </cofactor>
    <text evidence="16">A monovalent cation. Ammonium or potassium.</text>
</comment>
<evidence type="ECO:0000256" key="10">
    <source>
        <dbReference type="ARBA" id="ARBA00022777"/>
    </source>
</evidence>
<reference evidence="17" key="1">
    <citation type="journal article" date="2020" name="mSystems">
        <title>Genome- and Community-Level Interaction Insights into Carbon Utilization and Element Cycling Functions of Hydrothermarchaeota in Hydrothermal Sediment.</title>
        <authorList>
            <person name="Zhou Z."/>
            <person name="Liu Y."/>
            <person name="Xu W."/>
            <person name="Pan J."/>
            <person name="Luo Z.H."/>
            <person name="Li M."/>
        </authorList>
    </citation>
    <scope>NUCLEOTIDE SEQUENCE [LARGE SCALE GENOMIC DNA]</scope>
    <source>
        <strain evidence="17">SpSt-906</strain>
    </source>
</reference>
<comment type="cofactor">
    <cofactor evidence="2">
        <name>K(+)</name>
        <dbReference type="ChEBI" id="CHEBI:29103"/>
    </cofactor>
</comment>
<feature type="binding site" evidence="16">
    <location>
        <position position="96"/>
    </location>
    <ligand>
        <name>substrate</name>
    </ligand>
</feature>
<feature type="binding site" evidence="16">
    <location>
        <begin position="103"/>
        <end position="106"/>
    </location>
    <ligand>
        <name>substrate</name>
    </ligand>
</feature>
<proteinExistence type="inferred from homology"/>
<evidence type="ECO:0000256" key="4">
    <source>
        <dbReference type="ARBA" id="ARBA00005225"/>
    </source>
</evidence>
<name>A0A7C3UP95_UNCW3</name>
<evidence type="ECO:0000256" key="14">
    <source>
        <dbReference type="ARBA" id="ARBA00038036"/>
    </source>
</evidence>
<dbReference type="Pfam" id="PF03309">
    <property type="entry name" value="Pan_kinase"/>
    <property type="match status" value="1"/>
</dbReference>
<comment type="subcellular location">
    <subcellularLocation>
        <location evidence="3 16">Cytoplasm</location>
    </subcellularLocation>
</comment>
<dbReference type="GO" id="GO:0005524">
    <property type="term" value="F:ATP binding"/>
    <property type="evidence" value="ECO:0007669"/>
    <property type="project" value="UniProtKB-UniRule"/>
</dbReference>
<evidence type="ECO:0000256" key="12">
    <source>
        <dbReference type="ARBA" id="ARBA00022958"/>
    </source>
</evidence>
<keyword evidence="7 16" id="KW-0963">Cytoplasm</keyword>
<evidence type="ECO:0000256" key="15">
    <source>
        <dbReference type="ARBA" id="ARBA00040883"/>
    </source>
</evidence>
<gene>
    <name evidence="16" type="primary">coaX</name>
    <name evidence="17" type="ORF">ENX07_02475</name>
</gene>
<organism evidence="17">
    <name type="scientific">candidate division WOR-3 bacterium</name>
    <dbReference type="NCBI Taxonomy" id="2052148"/>
    <lineage>
        <taxon>Bacteria</taxon>
        <taxon>Bacteria division WOR-3</taxon>
    </lineage>
</organism>
<feature type="binding site" evidence="16">
    <location>
        <position position="189"/>
    </location>
    <ligand>
        <name>substrate</name>
    </ligand>
</feature>
<dbReference type="GO" id="GO:0046872">
    <property type="term" value="F:metal ion binding"/>
    <property type="evidence" value="ECO:0007669"/>
    <property type="project" value="UniProtKB-KW"/>
</dbReference>
<comment type="function">
    <text evidence="16">Catalyzes the phosphorylation of pantothenate (Pan), the first step in CoA biosynthesis.</text>
</comment>
<evidence type="ECO:0000256" key="13">
    <source>
        <dbReference type="ARBA" id="ARBA00022993"/>
    </source>
</evidence>
<feature type="binding site" evidence="16">
    <location>
        <begin position="11"/>
        <end position="18"/>
    </location>
    <ligand>
        <name>ATP</name>
        <dbReference type="ChEBI" id="CHEBI:30616"/>
    </ligand>
</feature>
<evidence type="ECO:0000256" key="2">
    <source>
        <dbReference type="ARBA" id="ARBA00001958"/>
    </source>
</evidence>
<evidence type="ECO:0000256" key="6">
    <source>
        <dbReference type="ARBA" id="ARBA00012102"/>
    </source>
</evidence>
<evidence type="ECO:0000313" key="17">
    <source>
        <dbReference type="EMBL" id="HGE98924.1"/>
    </source>
</evidence>
<keyword evidence="16" id="KW-0479">Metal-binding</keyword>
<evidence type="ECO:0000256" key="9">
    <source>
        <dbReference type="ARBA" id="ARBA00022741"/>
    </source>
</evidence>
<dbReference type="CDD" id="cd24015">
    <property type="entry name" value="ASKHA_NBD_PanK-III"/>
    <property type="match status" value="1"/>
</dbReference>
<feature type="active site" description="Proton acceptor" evidence="16">
    <location>
        <position position="105"/>
    </location>
</feature>
<dbReference type="GO" id="GO:0015937">
    <property type="term" value="P:coenzyme A biosynthetic process"/>
    <property type="evidence" value="ECO:0007669"/>
    <property type="project" value="UniProtKB-UniRule"/>
</dbReference>
<dbReference type="EC" id="2.7.1.33" evidence="6 16"/>
<dbReference type="EMBL" id="DTMQ01000015">
    <property type="protein sequence ID" value="HGE98924.1"/>
    <property type="molecule type" value="Genomic_DNA"/>
</dbReference>
<dbReference type="NCBIfam" id="TIGR00671">
    <property type="entry name" value="baf"/>
    <property type="match status" value="1"/>
</dbReference>
<dbReference type="GO" id="GO:0004594">
    <property type="term" value="F:pantothenate kinase activity"/>
    <property type="evidence" value="ECO:0007669"/>
    <property type="project" value="UniProtKB-UniRule"/>
</dbReference>
<comment type="catalytic activity">
    <reaction evidence="1 16">
        <text>(R)-pantothenate + ATP = (R)-4'-phosphopantothenate + ADP + H(+)</text>
        <dbReference type="Rhea" id="RHEA:16373"/>
        <dbReference type="ChEBI" id="CHEBI:10986"/>
        <dbReference type="ChEBI" id="CHEBI:15378"/>
        <dbReference type="ChEBI" id="CHEBI:29032"/>
        <dbReference type="ChEBI" id="CHEBI:30616"/>
        <dbReference type="ChEBI" id="CHEBI:456216"/>
        <dbReference type="EC" id="2.7.1.33"/>
    </reaction>
</comment>
<dbReference type="UniPathway" id="UPA00241">
    <property type="reaction ID" value="UER00352"/>
</dbReference>
<dbReference type="AlphaFoldDB" id="A0A7C3UP95"/>
<keyword evidence="13 16" id="KW-0173">Coenzyme A biosynthesis</keyword>
<evidence type="ECO:0000256" key="1">
    <source>
        <dbReference type="ARBA" id="ARBA00001206"/>
    </source>
</evidence>
<keyword evidence="11 16" id="KW-0067">ATP-binding</keyword>